<organism evidence="2 3">
    <name type="scientific">Microthlaspi erraticum</name>
    <dbReference type="NCBI Taxonomy" id="1685480"/>
    <lineage>
        <taxon>Eukaryota</taxon>
        <taxon>Viridiplantae</taxon>
        <taxon>Streptophyta</taxon>
        <taxon>Embryophyta</taxon>
        <taxon>Tracheophyta</taxon>
        <taxon>Spermatophyta</taxon>
        <taxon>Magnoliopsida</taxon>
        <taxon>eudicotyledons</taxon>
        <taxon>Gunneridae</taxon>
        <taxon>Pentapetalae</taxon>
        <taxon>rosids</taxon>
        <taxon>malvids</taxon>
        <taxon>Brassicales</taxon>
        <taxon>Brassicaceae</taxon>
        <taxon>Coluteocarpeae</taxon>
        <taxon>Microthlaspi</taxon>
    </lineage>
</organism>
<keyword evidence="3" id="KW-1185">Reference proteome</keyword>
<comment type="caution">
    <text evidence="2">The sequence shown here is derived from an EMBL/GenBank/DDBJ whole genome shotgun (WGS) entry which is preliminary data.</text>
</comment>
<evidence type="ECO:0000256" key="1">
    <source>
        <dbReference type="SAM" id="MobiDB-lite"/>
    </source>
</evidence>
<dbReference type="EMBL" id="CACVBM020001257">
    <property type="protein sequence ID" value="CAA7041942.1"/>
    <property type="molecule type" value="Genomic_DNA"/>
</dbReference>
<evidence type="ECO:0000313" key="2">
    <source>
        <dbReference type="EMBL" id="CAA7041942.1"/>
    </source>
</evidence>
<proteinExistence type="predicted"/>
<gene>
    <name evidence="2" type="ORF">MERR_LOCUS29177</name>
</gene>
<dbReference type="OrthoDB" id="1024009at2759"/>
<feature type="compositionally biased region" description="Basic residues" evidence="1">
    <location>
        <begin position="59"/>
        <end position="68"/>
    </location>
</feature>
<dbReference type="AlphaFoldDB" id="A0A6D2JQ90"/>
<protein>
    <recommendedName>
        <fullName evidence="4">Ubiquitin-like protease family profile domain-containing protein</fullName>
    </recommendedName>
</protein>
<sequence length="252" mass="28915">MEGKTPIIIPQLREHVDDFLMEAFAANSQKLGGQGKQDNAKVRPTRDIYLSPNQIHPRSAGKRKKKAGNHPEATYDPFEKVDRKKQVALVEYVKTDLDNPIESSSPEVDFYLTLMTPKKQWVIDEYGWLSDMHMVVGMSIWSLRSPCPNRNERIAFLDPQFTSLWCMQYINNYLGLEKTWKFPIGFEKHYNVLGRSFTGINDTNVGDIRLKYAAEMKNEVALSDFVKMTSPYPRGTSDDDRSGRQIDSLDSL</sequence>
<dbReference type="Proteomes" id="UP000467841">
    <property type="component" value="Unassembled WGS sequence"/>
</dbReference>
<feature type="region of interest" description="Disordered" evidence="1">
    <location>
        <begin position="49"/>
        <end position="75"/>
    </location>
</feature>
<feature type="region of interest" description="Disordered" evidence="1">
    <location>
        <begin position="231"/>
        <end position="252"/>
    </location>
</feature>
<evidence type="ECO:0000313" key="3">
    <source>
        <dbReference type="Proteomes" id="UP000467841"/>
    </source>
</evidence>
<name>A0A6D2JQ90_9BRAS</name>
<accession>A0A6D2JQ90</accession>
<reference evidence="2" key="1">
    <citation type="submission" date="2020-01" db="EMBL/GenBank/DDBJ databases">
        <authorList>
            <person name="Mishra B."/>
        </authorList>
    </citation>
    <scope>NUCLEOTIDE SEQUENCE [LARGE SCALE GENOMIC DNA]</scope>
</reference>
<evidence type="ECO:0008006" key="4">
    <source>
        <dbReference type="Google" id="ProtNLM"/>
    </source>
</evidence>